<organism evidence="9 10">
    <name type="scientific">Stegastes partitus</name>
    <name type="common">bicolor damselfish</name>
    <dbReference type="NCBI Taxonomy" id="144197"/>
    <lineage>
        <taxon>Eukaryota</taxon>
        <taxon>Metazoa</taxon>
        <taxon>Chordata</taxon>
        <taxon>Craniata</taxon>
        <taxon>Vertebrata</taxon>
        <taxon>Euteleostomi</taxon>
        <taxon>Actinopterygii</taxon>
        <taxon>Neopterygii</taxon>
        <taxon>Teleostei</taxon>
        <taxon>Neoteleostei</taxon>
        <taxon>Acanthomorphata</taxon>
        <taxon>Ovalentaria</taxon>
        <taxon>Pomacentridae</taxon>
        <taxon>Stegastes</taxon>
    </lineage>
</organism>
<name>A0A9Y4U426_9TELE</name>
<dbReference type="PROSITE" id="PS00375">
    <property type="entry name" value="UDPGT"/>
    <property type="match status" value="1"/>
</dbReference>
<reference evidence="10" key="1">
    <citation type="submission" date="2025-08" db="UniProtKB">
        <authorList>
            <consortium name="RefSeq"/>
        </authorList>
    </citation>
    <scope>IDENTIFICATION</scope>
</reference>
<keyword evidence="6 8" id="KW-0472">Membrane</keyword>
<evidence type="ECO:0000256" key="7">
    <source>
        <dbReference type="RuleBase" id="RU003718"/>
    </source>
</evidence>
<evidence type="ECO:0000313" key="9">
    <source>
        <dbReference type="Proteomes" id="UP000694891"/>
    </source>
</evidence>
<dbReference type="RefSeq" id="XP_008304180.1">
    <property type="nucleotide sequence ID" value="XM_008305958.1"/>
</dbReference>
<feature type="signal peptide" evidence="8">
    <location>
        <begin position="1"/>
        <end position="27"/>
    </location>
</feature>
<evidence type="ECO:0000256" key="1">
    <source>
        <dbReference type="ARBA" id="ARBA00009995"/>
    </source>
</evidence>
<dbReference type="InterPro" id="IPR035595">
    <property type="entry name" value="UDP_glycos_trans_CS"/>
</dbReference>
<proteinExistence type="inferred from homology"/>
<dbReference type="Gene3D" id="3.40.50.2000">
    <property type="entry name" value="Glycogen Phosphorylase B"/>
    <property type="match status" value="2"/>
</dbReference>
<feature type="chain" id="PRO_5041484952" description="UDP-glucuronosyltransferase" evidence="8">
    <location>
        <begin position="28"/>
        <end position="533"/>
    </location>
</feature>
<keyword evidence="2 7" id="KW-0328">Glycosyltransferase</keyword>
<feature type="transmembrane region" description="Helical" evidence="8">
    <location>
        <begin position="499"/>
        <end position="522"/>
    </location>
</feature>
<accession>A0A9Y4U426</accession>
<keyword evidence="9" id="KW-1185">Reference proteome</keyword>
<dbReference type="Pfam" id="PF00201">
    <property type="entry name" value="UDPGT"/>
    <property type="match status" value="1"/>
</dbReference>
<dbReference type="Proteomes" id="UP000694891">
    <property type="component" value="Unplaced"/>
</dbReference>
<sequence>MTQTTMRLIYCCSALLLLILLPRTCQGGNILVIPTEGSHWINMDILLQALHSRGHNLTVMRSSKSWYIKDNSTYYSSYTVPVERSFDQEFITRVILKIMEYERGALPLVSFLYLSVGMFSTFTEIHEAVGEFASAVLDDKELLRMLKDTKFDLVLTDPCWGGGPILAKYLNLPVVYNVRWLIAGEAHFGIAPSPISYIPITGSGLTDKMSFFQRVKNMILHLTTQTHKHLMIKEVYQKICDKYLDFGLDVGYFSLFQAADIWLMRVDFVFEFPRPTMPNVVYMGGFQCKPAKPLPQHLEDFVQSSGEHGVILMSLGTLIAELPHDLADEIAAAFAKLPQKVIWRYKGDKPSTLGNNTLIVDWMPQSDLLGHPNIKLFISHGGTNGIYEAIYHGVPIVGIPFVFDQADNLSRLRAKGVAKVLDISDLDRNIFLEAIHDVLNEPSYKINMQRLSRLHKDQPIKPLDHALYWIEFVMRHKGAAHLRTESYRMPWYSYYSVDVLLFLLAVALLLSLLFTGLIWFCFRLCFKRKQKSD</sequence>
<dbReference type="EC" id="2.4.1.17" evidence="8"/>
<evidence type="ECO:0000256" key="6">
    <source>
        <dbReference type="ARBA" id="ARBA00023136"/>
    </source>
</evidence>
<keyword evidence="8" id="KW-0732">Signal</keyword>
<dbReference type="GeneID" id="103375638"/>
<keyword evidence="4 8" id="KW-0812">Transmembrane</keyword>
<protein>
    <recommendedName>
        <fullName evidence="8">UDP-glucuronosyltransferase</fullName>
        <ecNumber evidence="8">2.4.1.17</ecNumber>
    </recommendedName>
</protein>
<dbReference type="InterPro" id="IPR002213">
    <property type="entry name" value="UDP_glucos_trans"/>
</dbReference>
<comment type="catalytic activity">
    <reaction evidence="8">
        <text>glucuronate acceptor + UDP-alpha-D-glucuronate = acceptor beta-D-glucuronoside + UDP + H(+)</text>
        <dbReference type="Rhea" id="RHEA:21032"/>
        <dbReference type="ChEBI" id="CHEBI:15378"/>
        <dbReference type="ChEBI" id="CHEBI:58052"/>
        <dbReference type="ChEBI" id="CHEBI:58223"/>
        <dbReference type="ChEBI" id="CHEBI:132367"/>
        <dbReference type="ChEBI" id="CHEBI:132368"/>
        <dbReference type="EC" id="2.4.1.17"/>
    </reaction>
</comment>
<dbReference type="PANTHER" id="PTHR48043:SF48">
    <property type="entry name" value="UDP GLUCURONOSYLTRANSFERASE 5 FAMILY, POLYPEPTIDE C2-RELATED"/>
    <property type="match status" value="1"/>
</dbReference>
<dbReference type="InterPro" id="IPR050271">
    <property type="entry name" value="UDP-glycosyltransferase"/>
</dbReference>
<comment type="subcellular location">
    <subcellularLocation>
        <location evidence="8">Membrane</location>
        <topology evidence="8">Single-pass membrane protein</topology>
    </subcellularLocation>
</comment>
<gene>
    <name evidence="10" type="primary">LOC103375638</name>
</gene>
<keyword evidence="3 7" id="KW-0808">Transferase</keyword>
<evidence type="ECO:0000256" key="8">
    <source>
        <dbReference type="RuleBase" id="RU362059"/>
    </source>
</evidence>
<keyword evidence="5 8" id="KW-1133">Transmembrane helix</keyword>
<evidence type="ECO:0000256" key="4">
    <source>
        <dbReference type="ARBA" id="ARBA00022692"/>
    </source>
</evidence>
<dbReference type="AlphaFoldDB" id="A0A9Y4U426"/>
<evidence type="ECO:0000256" key="5">
    <source>
        <dbReference type="ARBA" id="ARBA00022989"/>
    </source>
</evidence>
<evidence type="ECO:0000256" key="3">
    <source>
        <dbReference type="ARBA" id="ARBA00022679"/>
    </source>
</evidence>
<dbReference type="GO" id="GO:0016020">
    <property type="term" value="C:membrane"/>
    <property type="evidence" value="ECO:0007669"/>
    <property type="project" value="UniProtKB-SubCell"/>
</dbReference>
<evidence type="ECO:0000256" key="2">
    <source>
        <dbReference type="ARBA" id="ARBA00022676"/>
    </source>
</evidence>
<dbReference type="CDD" id="cd03784">
    <property type="entry name" value="GT1_Gtf-like"/>
    <property type="match status" value="1"/>
</dbReference>
<dbReference type="GO" id="GO:0015020">
    <property type="term" value="F:glucuronosyltransferase activity"/>
    <property type="evidence" value="ECO:0007669"/>
    <property type="project" value="UniProtKB-EC"/>
</dbReference>
<evidence type="ECO:0000313" key="10">
    <source>
        <dbReference type="RefSeq" id="XP_008304180.1"/>
    </source>
</evidence>
<dbReference type="SUPFAM" id="SSF53756">
    <property type="entry name" value="UDP-Glycosyltransferase/glycogen phosphorylase"/>
    <property type="match status" value="1"/>
</dbReference>
<comment type="similarity">
    <text evidence="1 7">Belongs to the UDP-glycosyltransferase family.</text>
</comment>
<dbReference type="FunFam" id="3.40.50.2000:FF:000001">
    <property type="entry name" value="UDP-glucuronosyltransferase"/>
    <property type="match status" value="1"/>
</dbReference>
<dbReference type="PANTHER" id="PTHR48043">
    <property type="entry name" value="EG:EG0003.4 PROTEIN-RELATED"/>
    <property type="match status" value="1"/>
</dbReference>